<keyword evidence="2" id="KW-1133">Transmembrane helix</keyword>
<evidence type="ECO:0008006" key="6">
    <source>
        <dbReference type="Google" id="ProtNLM"/>
    </source>
</evidence>
<dbReference type="PANTHER" id="PTHR35559">
    <property type="entry name" value="CHITIN-BINDING TYPE-4 DOMAIN-CONTAINING PROTEIN"/>
    <property type="match status" value="1"/>
</dbReference>
<dbReference type="Proteomes" id="UP000696485">
    <property type="component" value="Unassembled WGS sequence"/>
</dbReference>
<gene>
    <name evidence="4" type="ORF">BG006_004331</name>
</gene>
<protein>
    <recommendedName>
        <fullName evidence="6">Lytic polysaccharide monooxygenase</fullName>
    </recommendedName>
</protein>
<name>A0A9P5SWV2_9FUNG</name>
<comment type="caution">
    <text evidence="4">The sequence shown here is derived from an EMBL/GenBank/DDBJ whole genome shotgun (WGS) entry which is preliminary data.</text>
</comment>
<feature type="signal peptide" evidence="3">
    <location>
        <begin position="1"/>
        <end position="28"/>
    </location>
</feature>
<reference evidence="4" key="1">
    <citation type="journal article" date="2020" name="Fungal Divers.">
        <title>Resolving the Mortierellaceae phylogeny through synthesis of multi-gene phylogenetics and phylogenomics.</title>
        <authorList>
            <person name="Vandepol N."/>
            <person name="Liber J."/>
            <person name="Desiro A."/>
            <person name="Na H."/>
            <person name="Kennedy M."/>
            <person name="Barry K."/>
            <person name="Grigoriev I.V."/>
            <person name="Miller A.N."/>
            <person name="O'Donnell K."/>
            <person name="Stajich J.E."/>
            <person name="Bonito G."/>
        </authorList>
    </citation>
    <scope>NUCLEOTIDE SEQUENCE</scope>
    <source>
        <strain evidence="4">NVP1</strain>
    </source>
</reference>
<keyword evidence="5" id="KW-1185">Reference proteome</keyword>
<evidence type="ECO:0000256" key="1">
    <source>
        <dbReference type="SAM" id="MobiDB-lite"/>
    </source>
</evidence>
<dbReference type="EMBL" id="JAAAUY010000024">
    <property type="protein sequence ID" value="KAF9337505.1"/>
    <property type="molecule type" value="Genomic_DNA"/>
</dbReference>
<keyword evidence="2" id="KW-0812">Transmembrane</keyword>
<dbReference type="PANTHER" id="PTHR35559:SF1">
    <property type="entry name" value="CHITIN-BINDING TYPE-4 DOMAIN-CONTAINING PROTEIN"/>
    <property type="match status" value="1"/>
</dbReference>
<keyword evidence="2" id="KW-0472">Membrane</keyword>
<feature type="chain" id="PRO_5040288290" description="Lytic polysaccharide monooxygenase" evidence="3">
    <location>
        <begin position="29"/>
        <end position="432"/>
    </location>
</feature>
<evidence type="ECO:0000313" key="4">
    <source>
        <dbReference type="EMBL" id="KAF9337505.1"/>
    </source>
</evidence>
<accession>A0A9P5SWV2</accession>
<feature type="region of interest" description="Disordered" evidence="1">
    <location>
        <begin position="208"/>
        <end position="273"/>
    </location>
</feature>
<dbReference type="AlphaFoldDB" id="A0A9P5SWV2"/>
<feature type="compositionally biased region" description="Polar residues" evidence="1">
    <location>
        <begin position="252"/>
        <end position="266"/>
    </location>
</feature>
<proteinExistence type="predicted"/>
<evidence type="ECO:0000313" key="5">
    <source>
        <dbReference type="Proteomes" id="UP000696485"/>
    </source>
</evidence>
<evidence type="ECO:0000256" key="2">
    <source>
        <dbReference type="SAM" id="Phobius"/>
    </source>
</evidence>
<feature type="transmembrane region" description="Helical" evidence="2">
    <location>
        <begin position="407"/>
        <end position="431"/>
    </location>
</feature>
<keyword evidence="3" id="KW-0732">Signal</keyword>
<evidence type="ECO:0000256" key="3">
    <source>
        <dbReference type="SAM" id="SignalP"/>
    </source>
</evidence>
<organism evidence="4 5">
    <name type="scientific">Podila minutissima</name>
    <dbReference type="NCBI Taxonomy" id="64525"/>
    <lineage>
        <taxon>Eukaryota</taxon>
        <taxon>Fungi</taxon>
        <taxon>Fungi incertae sedis</taxon>
        <taxon>Mucoromycota</taxon>
        <taxon>Mortierellomycotina</taxon>
        <taxon>Mortierellomycetes</taxon>
        <taxon>Mortierellales</taxon>
        <taxon>Mortierellaceae</taxon>
        <taxon>Podila</taxon>
    </lineage>
</organism>
<sequence length="432" mass="46184">MKPRALSKKAFLPFAFNLLLLSPSSSNAHSWLDCTNMLDSGCAGFPLGYPARSDVDINTKYTYLVQERRPDALVCQPGRQNIPGNNPFPAAAVVPGQNLHLTWQPDGHLDDNRPSTVEIHWSGVPGRQLYTRSELNPSTLLGTMTFATSDNCDQAWEPNTWCHGYVTVPQTTQPGTYQLIWWWKYDRNPSGEEYSTCFEIIVGGGPNGQIQPRGLQSLPEPEEQSRAMAPASPALASITPMEASAMSKEVISASNTEIQQQQQPASDESDKAPQAVTLADLATKADEPLSVIPTVAANQNGNQELLKGHDYINGQQGALAGDAINTEEDKDATPSPLTSPSQVIQGTLDSTLNRAAEASGSSATTNTTLVQNTPGSVRNVTVSIPGFRPQNEHNSSLARKGPAASRAMGAASISTTVAVVISGALVVSFMMV</sequence>